<evidence type="ECO:0000256" key="1">
    <source>
        <dbReference type="SAM" id="MobiDB-lite"/>
    </source>
</evidence>
<evidence type="ECO:0000313" key="2">
    <source>
        <dbReference type="EMBL" id="CBW75940.1"/>
    </source>
</evidence>
<protein>
    <submittedName>
        <fullName evidence="2">Uncharacterized protein</fullName>
    </submittedName>
</protein>
<dbReference type="STRING" id="882378.RBRH_04103"/>
<dbReference type="HOGENOM" id="CLU_3363867_0_0_4"/>
<sequence length="35" mass="3772">MSVVGRPHGTRNGSAKGRYFSANLSPDAHTAYRLP</sequence>
<feature type="region of interest" description="Disordered" evidence="1">
    <location>
        <begin position="1"/>
        <end position="35"/>
    </location>
</feature>
<accession>E5AKY3</accession>
<proteinExistence type="predicted"/>
<gene>
    <name evidence="2" type="ordered locus">RBRH_04103</name>
</gene>
<organism evidence="2 3">
    <name type="scientific">Mycetohabitans rhizoxinica (strain DSM 19002 / CIP 109453 / HKI 454)</name>
    <name type="common">Paraburkholderia rhizoxinica</name>
    <dbReference type="NCBI Taxonomy" id="882378"/>
    <lineage>
        <taxon>Bacteria</taxon>
        <taxon>Pseudomonadati</taxon>
        <taxon>Pseudomonadota</taxon>
        <taxon>Betaproteobacteria</taxon>
        <taxon>Burkholderiales</taxon>
        <taxon>Burkholderiaceae</taxon>
        <taxon>Mycetohabitans</taxon>
    </lineage>
</organism>
<dbReference type="AlphaFoldDB" id="E5AKY3"/>
<reference evidence="2 3" key="1">
    <citation type="journal article" date="2011" name="J. Bacteriol.">
        <title>Complete genome sequence of Burkholderia rhizoxinica, an endosymbiont of Rhizopus microsporus.</title>
        <authorList>
            <person name="Lackner G."/>
            <person name="Moebius N."/>
            <person name="Partida-Martinez L."/>
            <person name="Hertweck C."/>
        </authorList>
    </citation>
    <scope>NUCLEOTIDE SEQUENCE [LARGE SCALE GENOMIC DNA]</scope>
    <source>
        <strain evidence="3">DSM 19002 / CIP 109453 / HKI 454</strain>
    </source>
</reference>
<evidence type="ECO:0000313" key="3">
    <source>
        <dbReference type="Proteomes" id="UP000007437"/>
    </source>
</evidence>
<dbReference type="KEGG" id="brh:RBRH_04103"/>
<name>E5AKY3_MYCRK</name>
<dbReference type="EMBL" id="FR687359">
    <property type="protein sequence ID" value="CBW75940.1"/>
    <property type="molecule type" value="Genomic_DNA"/>
</dbReference>
<dbReference type="Proteomes" id="UP000007437">
    <property type="component" value="Chromosome"/>
</dbReference>